<gene>
    <name evidence="2" type="ORF">QRD43_12515</name>
</gene>
<dbReference type="RefSeq" id="WP_285982808.1">
    <property type="nucleotide sequence ID" value="NZ_JASVDS010000003.1"/>
</dbReference>
<evidence type="ECO:0000313" key="3">
    <source>
        <dbReference type="Proteomes" id="UP001238603"/>
    </source>
</evidence>
<keyword evidence="3" id="KW-1185">Reference proteome</keyword>
<feature type="chain" id="PRO_5045526742" description="Outer membrane protein beta-barrel domain-containing protein" evidence="1">
    <location>
        <begin position="33"/>
        <end position="212"/>
    </location>
</feature>
<evidence type="ECO:0000313" key="2">
    <source>
        <dbReference type="EMBL" id="MDL5032729.1"/>
    </source>
</evidence>
<dbReference type="Proteomes" id="UP001238603">
    <property type="component" value="Unassembled WGS sequence"/>
</dbReference>
<evidence type="ECO:0000256" key="1">
    <source>
        <dbReference type="SAM" id="SignalP"/>
    </source>
</evidence>
<proteinExistence type="predicted"/>
<comment type="caution">
    <text evidence="2">The sequence shown here is derived from an EMBL/GenBank/DDBJ whole genome shotgun (WGS) entry which is preliminary data.</text>
</comment>
<reference evidence="2 3" key="1">
    <citation type="submission" date="2023-06" db="EMBL/GenBank/DDBJ databases">
        <title>Pelomonas sp. APW6 16S ribosomal RNA gene genome sequencing and assembly.</title>
        <authorList>
            <person name="Woo H."/>
        </authorList>
    </citation>
    <scope>NUCLEOTIDE SEQUENCE [LARGE SCALE GENOMIC DNA]</scope>
    <source>
        <strain evidence="2 3">APW6</strain>
    </source>
</reference>
<dbReference type="Gene3D" id="2.40.160.170">
    <property type="match status" value="1"/>
</dbReference>
<name>A0ABT7LIR5_9BURK</name>
<protein>
    <recommendedName>
        <fullName evidence="4">Outer membrane protein beta-barrel domain-containing protein</fullName>
    </recommendedName>
</protein>
<accession>A0ABT7LIR5</accession>
<sequence>MRSPLTPSGSCWPPALGWLAAGVLAFSAPAHAQNAVGSALSHGSAPSSPGLRWQARVQLSQVDSLDSNSGRSSRSLSAALLGDYYLTSSGLGDSVRGGLRATGGLMMGPLSITQSGSGLTLSPQSMSLGHSLAVGLRTVGALADRADPSATLPYIGIGYSGISSRGGWGFSADLGLINRNSLRLGNSLGSVDEALRDNRLMPVVQFGLSYSY</sequence>
<evidence type="ECO:0008006" key="4">
    <source>
        <dbReference type="Google" id="ProtNLM"/>
    </source>
</evidence>
<keyword evidence="1" id="KW-0732">Signal</keyword>
<feature type="signal peptide" evidence="1">
    <location>
        <begin position="1"/>
        <end position="32"/>
    </location>
</feature>
<dbReference type="EMBL" id="JASVDS010000003">
    <property type="protein sequence ID" value="MDL5032729.1"/>
    <property type="molecule type" value="Genomic_DNA"/>
</dbReference>
<organism evidence="2 3">
    <name type="scientific">Roseateles subflavus</name>
    <dbReference type="NCBI Taxonomy" id="3053353"/>
    <lineage>
        <taxon>Bacteria</taxon>
        <taxon>Pseudomonadati</taxon>
        <taxon>Pseudomonadota</taxon>
        <taxon>Betaproteobacteria</taxon>
        <taxon>Burkholderiales</taxon>
        <taxon>Sphaerotilaceae</taxon>
        <taxon>Roseateles</taxon>
    </lineage>
</organism>